<dbReference type="SMART" id="SM00320">
    <property type="entry name" value="WD40"/>
    <property type="match status" value="5"/>
</dbReference>
<protein>
    <recommendedName>
        <fullName evidence="8">Minichromosome loss protein Mcl1 middle region domain-containing protein</fullName>
    </recommendedName>
</protein>
<dbReference type="GO" id="GO:0048188">
    <property type="term" value="C:Set1C/COMPASS complex"/>
    <property type="evidence" value="ECO:0007669"/>
    <property type="project" value="InterPro"/>
</dbReference>
<dbReference type="InterPro" id="IPR001680">
    <property type="entry name" value="WD40_rpt"/>
</dbReference>
<gene>
    <name evidence="6" type="ORF">HBR001_LOCUS6876</name>
</gene>
<keyword evidence="2" id="KW-0853">WD repeat</keyword>
<feature type="compositionally biased region" description="Basic and acidic residues" evidence="5">
    <location>
        <begin position="95"/>
        <end position="159"/>
    </location>
</feature>
<feature type="compositionally biased region" description="Acidic residues" evidence="5">
    <location>
        <begin position="161"/>
        <end position="176"/>
    </location>
</feature>
<keyword evidence="4" id="KW-0539">Nucleus</keyword>
<proteinExistence type="predicted"/>
<sequence length="795" mass="87485">MWNQALRRVVRAEERQCDTRRRQQLAQAAASSASTSSSAASAPSSSTVPPVSTAAATTSPIPSIHETAPTGAPDGDKRQARDAANSVDHVQPDTLRAHTADTNMDKAGKNKDKAGKNKDKEDDNMDKEDNNKDKEDNNKDKEDNKDNEDREDKGDKADNNMDNEDKDEDEDEDEDGDDYLQKHLLSQSTSVWRCLEDTQQANCLALNAPHSLLAVGERDGRVTIWDNTTIRVITRELDPTLIALPTSEAVTHVEKRDGPSDGTVKQMDAGGAEPQKGLNEGLVAGNGSVEGRIQDGEDEKGEEEEKTKTLMRERLVDNEADSARIEERQETTSGGPLLTSMDLRVAKTALKVVTQCAWSCDSQWLFAGCEEKSTRRARLCVWNVEAATLVSAFQFDGTITALSAHPRDPKLVVVSHWNSRPVLLDVVSGMRTVLESVPLENEEITQSTPQSNSKHPLLASCARFGRSGKRIYCATSKSTLAVLDAATLQCLDSLKLSVVIQFVDLRVNLRETAMLLTSSKGIHEFAMDPAVEAGTSKHARDAACAAATEDHSLGVREVALHSTGAVRAPWAVCCFSGGEEFVVGTPVVRHRHVGENGLFTWHRASNHGKTTAQHNAGVKDGVLALAWDRLRQSVLAVSTSGALHVLEEQFTTTWPGAMYPAGFRLITDNEVHLDVFDRDAEERKREKEELTEAAKRSPVDVFTMKSPSAQFPSEYDTIDPEMVVNKLCYIPAIPIEHYHRQHLHQVHEGGHNEDNDFGLGQSIFEPLKSALVEHDKKNARKSRNSSAKNPKRRRR</sequence>
<feature type="region of interest" description="Disordered" evidence="5">
    <location>
        <begin position="252"/>
        <end position="335"/>
    </location>
</feature>
<dbReference type="Proteomes" id="UP001162031">
    <property type="component" value="Unassembled WGS sequence"/>
</dbReference>
<name>A0AAV0UL13_HYABA</name>
<evidence type="ECO:0000256" key="5">
    <source>
        <dbReference type="SAM" id="MobiDB-lite"/>
    </source>
</evidence>
<feature type="compositionally biased region" description="Basic and acidic residues" evidence="5">
    <location>
        <begin position="10"/>
        <end position="21"/>
    </location>
</feature>
<accession>A0AAV0UL13</accession>
<evidence type="ECO:0000256" key="4">
    <source>
        <dbReference type="ARBA" id="ARBA00023242"/>
    </source>
</evidence>
<keyword evidence="7" id="KW-1185">Reference proteome</keyword>
<feature type="region of interest" description="Disordered" evidence="5">
    <location>
        <begin position="772"/>
        <end position="795"/>
    </location>
</feature>
<evidence type="ECO:0000256" key="2">
    <source>
        <dbReference type="ARBA" id="ARBA00022574"/>
    </source>
</evidence>
<dbReference type="InterPro" id="IPR036322">
    <property type="entry name" value="WD40_repeat_dom_sf"/>
</dbReference>
<dbReference type="InterPro" id="IPR015943">
    <property type="entry name" value="WD40/YVTN_repeat-like_dom_sf"/>
</dbReference>
<reference evidence="6" key="1">
    <citation type="submission" date="2022-12" db="EMBL/GenBank/DDBJ databases">
        <authorList>
            <person name="Webb A."/>
        </authorList>
    </citation>
    <scope>NUCLEOTIDE SEQUENCE</scope>
    <source>
        <strain evidence="6">Hp1</strain>
    </source>
</reference>
<keyword evidence="3" id="KW-0677">Repeat</keyword>
<evidence type="ECO:0000313" key="6">
    <source>
        <dbReference type="EMBL" id="CAI5736593.1"/>
    </source>
</evidence>
<dbReference type="SUPFAM" id="SSF50978">
    <property type="entry name" value="WD40 repeat-like"/>
    <property type="match status" value="1"/>
</dbReference>
<comment type="subcellular location">
    <subcellularLocation>
        <location evidence="1">Nucleus</location>
    </subcellularLocation>
</comment>
<evidence type="ECO:0000256" key="1">
    <source>
        <dbReference type="ARBA" id="ARBA00004123"/>
    </source>
</evidence>
<evidence type="ECO:0008006" key="8">
    <source>
        <dbReference type="Google" id="ProtNLM"/>
    </source>
</evidence>
<dbReference type="PANTHER" id="PTHR44040:SF1">
    <property type="entry name" value="RETINOBLASTOMA-BINDING PROTEIN 5"/>
    <property type="match status" value="1"/>
</dbReference>
<feature type="compositionally biased region" description="Low complexity" evidence="5">
    <location>
        <begin position="28"/>
        <end position="64"/>
    </location>
</feature>
<feature type="compositionally biased region" description="Basic residues" evidence="5">
    <location>
        <begin position="777"/>
        <end position="795"/>
    </location>
</feature>
<evidence type="ECO:0000256" key="3">
    <source>
        <dbReference type="ARBA" id="ARBA00022737"/>
    </source>
</evidence>
<dbReference type="EMBL" id="CANTFL010001315">
    <property type="protein sequence ID" value="CAI5736593.1"/>
    <property type="molecule type" value="Genomic_DNA"/>
</dbReference>
<evidence type="ECO:0000313" key="7">
    <source>
        <dbReference type="Proteomes" id="UP001162031"/>
    </source>
</evidence>
<organism evidence="6 7">
    <name type="scientific">Hyaloperonospora brassicae</name>
    <name type="common">Brassica downy mildew</name>
    <name type="synonym">Peronospora brassicae</name>
    <dbReference type="NCBI Taxonomy" id="162125"/>
    <lineage>
        <taxon>Eukaryota</taxon>
        <taxon>Sar</taxon>
        <taxon>Stramenopiles</taxon>
        <taxon>Oomycota</taxon>
        <taxon>Peronosporomycetes</taxon>
        <taxon>Peronosporales</taxon>
        <taxon>Peronosporaceae</taxon>
        <taxon>Hyaloperonospora</taxon>
    </lineage>
</organism>
<comment type="caution">
    <text evidence="6">The sequence shown here is derived from an EMBL/GenBank/DDBJ whole genome shotgun (WGS) entry which is preliminary data.</text>
</comment>
<dbReference type="PANTHER" id="PTHR44040">
    <property type="entry name" value="RETINOBLASTOMA-BINDING PROTEIN 5"/>
    <property type="match status" value="1"/>
</dbReference>
<dbReference type="AlphaFoldDB" id="A0AAV0UL13"/>
<dbReference type="InterPro" id="IPR037850">
    <property type="entry name" value="RBBP5/Swd1"/>
</dbReference>
<feature type="compositionally biased region" description="Basic and acidic residues" evidence="5">
    <location>
        <begin position="303"/>
        <end position="330"/>
    </location>
</feature>
<feature type="region of interest" description="Disordered" evidence="5">
    <location>
        <begin position="1"/>
        <end position="176"/>
    </location>
</feature>
<dbReference type="Gene3D" id="2.130.10.10">
    <property type="entry name" value="YVTN repeat-like/Quinoprotein amine dehydrogenase"/>
    <property type="match status" value="1"/>
</dbReference>